<protein>
    <submittedName>
        <fullName evidence="2">Uncharacterized protein</fullName>
    </submittedName>
</protein>
<dbReference type="PANTHER" id="PTHR48258:SF11">
    <property type="entry name" value="TDCA1-ORF2 PROTEIN"/>
    <property type="match status" value="1"/>
</dbReference>
<proteinExistence type="predicted"/>
<name>A0A3Q7H9R9_SOLLC</name>
<dbReference type="InParanoid" id="A0A3Q7H9R9"/>
<evidence type="ECO:0000313" key="3">
    <source>
        <dbReference type="Proteomes" id="UP000004994"/>
    </source>
</evidence>
<evidence type="ECO:0000313" key="2">
    <source>
        <dbReference type="EnsemblPlants" id="Solyc07g043203.1.1"/>
    </source>
</evidence>
<reference evidence="2" key="2">
    <citation type="submission" date="2019-01" db="UniProtKB">
        <authorList>
            <consortium name="EnsemblPlants"/>
        </authorList>
    </citation>
    <scope>IDENTIFICATION</scope>
    <source>
        <strain evidence="2">cv. Heinz 1706</strain>
    </source>
</reference>
<dbReference type="AlphaFoldDB" id="A0A3Q7H9R9"/>
<dbReference type="PANTHER" id="PTHR48258">
    <property type="entry name" value="DUF4218 DOMAIN-CONTAINING PROTEIN-RELATED"/>
    <property type="match status" value="1"/>
</dbReference>
<keyword evidence="3" id="KW-1185">Reference proteome</keyword>
<feature type="region of interest" description="Disordered" evidence="1">
    <location>
        <begin position="1"/>
        <end position="20"/>
    </location>
</feature>
<sequence length="115" mass="13071">MKPLSIFNQPGKGSKKRTRRNLSAIELQSASTHVLLNCPQVKPFVEKFSWGPIKTYSMNKYVVNGFKFTTEEYSKYKKTNNSGVWVKGGDGNLDGVDYYGVLKEVLEMEYSEQSC</sequence>
<evidence type="ECO:0000256" key="1">
    <source>
        <dbReference type="SAM" id="MobiDB-lite"/>
    </source>
</evidence>
<organism evidence="2">
    <name type="scientific">Solanum lycopersicum</name>
    <name type="common">Tomato</name>
    <name type="synonym">Lycopersicon esculentum</name>
    <dbReference type="NCBI Taxonomy" id="4081"/>
    <lineage>
        <taxon>Eukaryota</taxon>
        <taxon>Viridiplantae</taxon>
        <taxon>Streptophyta</taxon>
        <taxon>Embryophyta</taxon>
        <taxon>Tracheophyta</taxon>
        <taxon>Spermatophyta</taxon>
        <taxon>Magnoliopsida</taxon>
        <taxon>eudicotyledons</taxon>
        <taxon>Gunneridae</taxon>
        <taxon>Pentapetalae</taxon>
        <taxon>asterids</taxon>
        <taxon>lamiids</taxon>
        <taxon>Solanales</taxon>
        <taxon>Solanaceae</taxon>
        <taxon>Solanoideae</taxon>
        <taxon>Solaneae</taxon>
        <taxon>Solanum</taxon>
        <taxon>Solanum subgen. Lycopersicon</taxon>
    </lineage>
</organism>
<reference evidence="2" key="1">
    <citation type="journal article" date="2012" name="Nature">
        <title>The tomato genome sequence provides insights into fleshy fruit evolution.</title>
        <authorList>
            <consortium name="Tomato Genome Consortium"/>
        </authorList>
    </citation>
    <scope>NUCLEOTIDE SEQUENCE [LARGE SCALE GENOMIC DNA]</scope>
    <source>
        <strain evidence="2">cv. Heinz 1706</strain>
    </source>
</reference>
<dbReference type="Proteomes" id="UP000004994">
    <property type="component" value="Chromosome 7"/>
</dbReference>
<dbReference type="Gramene" id="Solyc07g043203.1.1">
    <property type="protein sequence ID" value="Solyc07g043203.1.1"/>
    <property type="gene ID" value="Solyc07g043203.1"/>
</dbReference>
<dbReference type="PaxDb" id="4081-Solyc00g229260.1.1"/>
<dbReference type="EnsemblPlants" id="Solyc07g043203.1.1">
    <property type="protein sequence ID" value="Solyc07g043203.1.1"/>
    <property type="gene ID" value="Solyc07g043203.1"/>
</dbReference>
<accession>A0A3Q7H9R9</accession>